<evidence type="ECO:0000313" key="3">
    <source>
        <dbReference type="Proteomes" id="UP001189429"/>
    </source>
</evidence>
<comment type="caution">
    <text evidence="2">The sequence shown here is derived from an EMBL/GenBank/DDBJ whole genome shotgun (WGS) entry which is preliminary data.</text>
</comment>
<organism evidence="2 3">
    <name type="scientific">Prorocentrum cordatum</name>
    <dbReference type="NCBI Taxonomy" id="2364126"/>
    <lineage>
        <taxon>Eukaryota</taxon>
        <taxon>Sar</taxon>
        <taxon>Alveolata</taxon>
        <taxon>Dinophyceae</taxon>
        <taxon>Prorocentrales</taxon>
        <taxon>Prorocentraceae</taxon>
        <taxon>Prorocentrum</taxon>
    </lineage>
</organism>
<proteinExistence type="predicted"/>
<accession>A0ABN9XYJ8</accession>
<feature type="compositionally biased region" description="Polar residues" evidence="1">
    <location>
        <begin position="65"/>
        <end position="79"/>
    </location>
</feature>
<feature type="compositionally biased region" description="Polar residues" evidence="1">
    <location>
        <begin position="144"/>
        <end position="155"/>
    </location>
</feature>
<feature type="compositionally biased region" description="Polar residues" evidence="1">
    <location>
        <begin position="165"/>
        <end position="176"/>
    </location>
</feature>
<evidence type="ECO:0000256" key="1">
    <source>
        <dbReference type="SAM" id="MobiDB-lite"/>
    </source>
</evidence>
<keyword evidence="3" id="KW-1185">Reference proteome</keyword>
<feature type="region of interest" description="Disordered" evidence="1">
    <location>
        <begin position="53"/>
        <end position="203"/>
    </location>
</feature>
<gene>
    <name evidence="2" type="ORF">PCOR1329_LOCUS79888</name>
</gene>
<sequence>MAPASAAVPSIRESLQAFNGMHSAADVPATLGAWQDSVKRWYQEVFSGGSVHAERDQIRPAARRPNTSDMVSMPASPQVSRRELPARGGSQRRAASCNGPRAKGEPPDSRRAPSPKAGPDPRSTMRMRSAGMGMSPSMSKRDITPSTSAGASAQGRSFPDDLPSTEASMPSATRANGSYAVDMEAPREGNGSVHSGRPRMGLALGGRAAGDGGGEAVAPAPAECRRKAAEARQCCVQELLPWSATSVSTPQMFQHVAA</sequence>
<protein>
    <submittedName>
        <fullName evidence="2">Uncharacterized protein</fullName>
    </submittedName>
</protein>
<dbReference type="EMBL" id="CAUYUJ010021268">
    <property type="protein sequence ID" value="CAK0903599.1"/>
    <property type="molecule type" value="Genomic_DNA"/>
</dbReference>
<dbReference type="Proteomes" id="UP001189429">
    <property type="component" value="Unassembled WGS sequence"/>
</dbReference>
<name>A0ABN9XYJ8_9DINO</name>
<feature type="non-terminal residue" evidence="2">
    <location>
        <position position="258"/>
    </location>
</feature>
<feature type="compositionally biased region" description="Basic and acidic residues" evidence="1">
    <location>
        <begin position="102"/>
        <end position="111"/>
    </location>
</feature>
<reference evidence="2" key="1">
    <citation type="submission" date="2023-10" db="EMBL/GenBank/DDBJ databases">
        <authorList>
            <person name="Chen Y."/>
            <person name="Shah S."/>
            <person name="Dougan E. K."/>
            <person name="Thang M."/>
            <person name="Chan C."/>
        </authorList>
    </citation>
    <scope>NUCLEOTIDE SEQUENCE [LARGE SCALE GENOMIC DNA]</scope>
</reference>
<evidence type="ECO:0000313" key="2">
    <source>
        <dbReference type="EMBL" id="CAK0903599.1"/>
    </source>
</evidence>